<dbReference type="Pfam" id="PF22075">
    <property type="entry name" value="DUF6939"/>
    <property type="match status" value="1"/>
</dbReference>
<protein>
    <submittedName>
        <fullName evidence="1">Uncharacterized protein</fullName>
    </submittedName>
</protein>
<keyword evidence="2" id="KW-1185">Reference proteome</keyword>
<dbReference type="InterPro" id="IPR054219">
    <property type="entry name" value="DUF6939"/>
</dbReference>
<organism evidence="1 2">
    <name type="scientific">Funiculus sociatus GB2-A5</name>
    <dbReference type="NCBI Taxonomy" id="2933946"/>
    <lineage>
        <taxon>Bacteria</taxon>
        <taxon>Bacillati</taxon>
        <taxon>Cyanobacteriota</taxon>
        <taxon>Cyanophyceae</taxon>
        <taxon>Coleofasciculales</taxon>
        <taxon>Coleofasciculaceae</taxon>
        <taxon>Funiculus</taxon>
    </lineage>
</organism>
<sequence length="182" mass="20560">MPLFVKSRRTSRDLRQRYGEAAIVDLTSRGSEPWLRFSPFYPHGGIPVPFSPGHFSMSVEGIWQGLKVFESADVDKSKLSITNMKGIKRTTRIYGKVLGHRAGLTGDKLLSYADARRVIYLPSYKWVLENCLGNQLDELKQLSAEQTVLLLDYETNCDLDDLSSPLSHAGLVKRYLEGNWHG</sequence>
<evidence type="ECO:0000313" key="2">
    <source>
        <dbReference type="Proteomes" id="UP001442494"/>
    </source>
</evidence>
<evidence type="ECO:0000313" key="1">
    <source>
        <dbReference type="EMBL" id="MEP0863209.1"/>
    </source>
</evidence>
<proteinExistence type="predicted"/>
<reference evidence="1 2" key="1">
    <citation type="submission" date="2022-04" db="EMBL/GenBank/DDBJ databases">
        <title>Positive selection, recombination, and allopatry shape intraspecific diversity of widespread and dominant cyanobacteria.</title>
        <authorList>
            <person name="Wei J."/>
            <person name="Shu W."/>
            <person name="Hu C."/>
        </authorList>
    </citation>
    <scope>NUCLEOTIDE SEQUENCE [LARGE SCALE GENOMIC DNA]</scope>
    <source>
        <strain evidence="1 2">GB2-A5</strain>
    </source>
</reference>
<dbReference type="EMBL" id="JAMPKK010000002">
    <property type="protein sequence ID" value="MEP0863209.1"/>
    <property type="molecule type" value="Genomic_DNA"/>
</dbReference>
<gene>
    <name evidence="1" type="ORF">NDI37_01855</name>
</gene>
<comment type="caution">
    <text evidence="1">The sequence shown here is derived from an EMBL/GenBank/DDBJ whole genome shotgun (WGS) entry which is preliminary data.</text>
</comment>
<name>A0ABV0JID9_9CYAN</name>
<dbReference type="Proteomes" id="UP001442494">
    <property type="component" value="Unassembled WGS sequence"/>
</dbReference>
<accession>A0ABV0JID9</accession>
<dbReference type="RefSeq" id="WP_190427915.1">
    <property type="nucleotide sequence ID" value="NZ_JAMPKK010000002.1"/>
</dbReference>